<feature type="domain" description="GST N-terminal" evidence="5">
    <location>
        <begin position="44"/>
        <end position="121"/>
    </location>
</feature>
<evidence type="ECO:0000256" key="3">
    <source>
        <dbReference type="ARBA" id="ARBA00038317"/>
    </source>
</evidence>
<organism evidence="7 8">
    <name type="scientific">Meganyctiphanes norvegica</name>
    <name type="common">Northern krill</name>
    <name type="synonym">Thysanopoda norvegica</name>
    <dbReference type="NCBI Taxonomy" id="48144"/>
    <lineage>
        <taxon>Eukaryota</taxon>
        <taxon>Metazoa</taxon>
        <taxon>Ecdysozoa</taxon>
        <taxon>Arthropoda</taxon>
        <taxon>Crustacea</taxon>
        <taxon>Multicrustacea</taxon>
        <taxon>Malacostraca</taxon>
        <taxon>Eumalacostraca</taxon>
        <taxon>Eucarida</taxon>
        <taxon>Euphausiacea</taxon>
        <taxon>Euphausiidae</taxon>
        <taxon>Meganyctiphanes</taxon>
    </lineage>
</organism>
<dbReference type="InterPro" id="IPR010987">
    <property type="entry name" value="Glutathione-S-Trfase_C-like"/>
</dbReference>
<dbReference type="SFLD" id="SFLDG00363">
    <property type="entry name" value="AMPS_(cytGST):_Alpha-__Mu-__Pi"/>
    <property type="match status" value="1"/>
</dbReference>
<dbReference type="SFLD" id="SFLDS00019">
    <property type="entry name" value="Glutathione_Transferase_(cytos"/>
    <property type="match status" value="1"/>
</dbReference>
<sequence>YQPAAAAAAALHHHDPASLTPAEGRPRQASTAAGIVLKKKITMANYKLIYFNAYGRAEITRWCFAYGGISYEDERIGKEEWASKKPGIPGGKVPVLMVGEKVLPESLAIARFAAKKAGLVPQDDLHAAACDALVDALSDAGVQVRRKIRFSGKSVEEQHKMFKEDVGPNVITPLLTQLEQRLSSREWLVSDKVTWADLYISQQFGYMRIHFPFILDGFSRVEAHVDKVQALEPIKNWIAKRPNTEL</sequence>
<evidence type="ECO:0000313" key="7">
    <source>
        <dbReference type="EMBL" id="CAL4107468.1"/>
    </source>
</evidence>
<gene>
    <name evidence="7" type="ORF">MNOR_LOCUS18579</name>
</gene>
<protein>
    <recommendedName>
        <fullName evidence="1">glutathione transferase</fullName>
        <ecNumber evidence="1">2.5.1.18</ecNumber>
    </recommendedName>
</protein>
<dbReference type="SUPFAM" id="SSF52833">
    <property type="entry name" value="Thioredoxin-like"/>
    <property type="match status" value="1"/>
</dbReference>
<dbReference type="GO" id="GO:0006749">
    <property type="term" value="P:glutathione metabolic process"/>
    <property type="evidence" value="ECO:0007669"/>
    <property type="project" value="TreeGrafter"/>
</dbReference>
<comment type="caution">
    <text evidence="7">The sequence shown here is derived from an EMBL/GenBank/DDBJ whole genome shotgun (WGS) entry which is preliminary data.</text>
</comment>
<dbReference type="PROSITE" id="PS50405">
    <property type="entry name" value="GST_CTER"/>
    <property type="match status" value="1"/>
</dbReference>
<dbReference type="SUPFAM" id="SSF47616">
    <property type="entry name" value="GST C-terminal domain-like"/>
    <property type="match status" value="1"/>
</dbReference>
<dbReference type="InterPro" id="IPR004046">
    <property type="entry name" value="GST_C"/>
</dbReference>
<dbReference type="PANTHER" id="PTHR11571">
    <property type="entry name" value="GLUTATHIONE S-TRANSFERASE"/>
    <property type="match status" value="1"/>
</dbReference>
<reference evidence="7 8" key="1">
    <citation type="submission" date="2024-05" db="EMBL/GenBank/DDBJ databases">
        <authorList>
            <person name="Wallberg A."/>
        </authorList>
    </citation>
    <scope>NUCLEOTIDE SEQUENCE [LARGE SCALE GENOMIC DNA]</scope>
</reference>
<dbReference type="AlphaFoldDB" id="A0AAV2QY96"/>
<dbReference type="InterPro" id="IPR040079">
    <property type="entry name" value="Glutathione_S-Trfase"/>
</dbReference>
<feature type="domain" description="GST C-terminal" evidence="6">
    <location>
        <begin position="123"/>
        <end position="246"/>
    </location>
</feature>
<dbReference type="EMBL" id="CAXKWB010013365">
    <property type="protein sequence ID" value="CAL4107468.1"/>
    <property type="molecule type" value="Genomic_DNA"/>
</dbReference>
<dbReference type="CDD" id="cd03039">
    <property type="entry name" value="GST_N_Sigma_like"/>
    <property type="match status" value="1"/>
</dbReference>
<evidence type="ECO:0000259" key="5">
    <source>
        <dbReference type="PROSITE" id="PS50404"/>
    </source>
</evidence>
<dbReference type="Gene3D" id="1.20.1050.130">
    <property type="match status" value="1"/>
</dbReference>
<dbReference type="PANTHER" id="PTHR11571:SF224">
    <property type="entry name" value="HEMATOPOIETIC PROSTAGLANDIN D SYNTHASE"/>
    <property type="match status" value="1"/>
</dbReference>
<dbReference type="PROSITE" id="PS50404">
    <property type="entry name" value="GST_NTER"/>
    <property type="match status" value="1"/>
</dbReference>
<keyword evidence="8" id="KW-1185">Reference proteome</keyword>
<dbReference type="InterPro" id="IPR036282">
    <property type="entry name" value="Glutathione-S-Trfase_C_sf"/>
</dbReference>
<evidence type="ECO:0000259" key="6">
    <source>
        <dbReference type="PROSITE" id="PS50405"/>
    </source>
</evidence>
<dbReference type="Pfam" id="PF02798">
    <property type="entry name" value="GST_N"/>
    <property type="match status" value="1"/>
</dbReference>
<comment type="similarity">
    <text evidence="3">Belongs to the GST superfamily. Sigma family.</text>
</comment>
<accession>A0AAV2QY96</accession>
<comment type="catalytic activity">
    <reaction evidence="4">
        <text>RX + glutathione = an S-substituted glutathione + a halide anion + H(+)</text>
        <dbReference type="Rhea" id="RHEA:16437"/>
        <dbReference type="ChEBI" id="CHEBI:15378"/>
        <dbReference type="ChEBI" id="CHEBI:16042"/>
        <dbReference type="ChEBI" id="CHEBI:17792"/>
        <dbReference type="ChEBI" id="CHEBI:57925"/>
        <dbReference type="ChEBI" id="CHEBI:90779"/>
        <dbReference type="EC" id="2.5.1.18"/>
    </reaction>
</comment>
<proteinExistence type="inferred from homology"/>
<evidence type="ECO:0000256" key="1">
    <source>
        <dbReference type="ARBA" id="ARBA00012452"/>
    </source>
</evidence>
<dbReference type="Proteomes" id="UP001497623">
    <property type="component" value="Unassembled WGS sequence"/>
</dbReference>
<evidence type="ECO:0000313" key="8">
    <source>
        <dbReference type="Proteomes" id="UP001497623"/>
    </source>
</evidence>
<dbReference type="InterPro" id="IPR050213">
    <property type="entry name" value="GST_superfamily"/>
</dbReference>
<dbReference type="CDD" id="cd03192">
    <property type="entry name" value="GST_C_Sigma_like"/>
    <property type="match status" value="1"/>
</dbReference>
<dbReference type="SFLD" id="SFLDG01205">
    <property type="entry name" value="AMPS.1"/>
    <property type="match status" value="1"/>
</dbReference>
<keyword evidence="2" id="KW-0808">Transferase</keyword>
<dbReference type="EC" id="2.5.1.18" evidence="1"/>
<name>A0AAV2QY96_MEGNR</name>
<evidence type="ECO:0000256" key="2">
    <source>
        <dbReference type="ARBA" id="ARBA00022679"/>
    </source>
</evidence>
<dbReference type="InterPro" id="IPR004045">
    <property type="entry name" value="Glutathione_S-Trfase_N"/>
</dbReference>
<dbReference type="GO" id="GO:0004364">
    <property type="term" value="F:glutathione transferase activity"/>
    <property type="evidence" value="ECO:0007669"/>
    <property type="project" value="UniProtKB-EC"/>
</dbReference>
<dbReference type="InterPro" id="IPR036249">
    <property type="entry name" value="Thioredoxin-like_sf"/>
</dbReference>
<feature type="non-terminal residue" evidence="7">
    <location>
        <position position="1"/>
    </location>
</feature>
<dbReference type="Pfam" id="PF14497">
    <property type="entry name" value="GST_C_3"/>
    <property type="match status" value="1"/>
</dbReference>
<evidence type="ECO:0000256" key="4">
    <source>
        <dbReference type="ARBA" id="ARBA00047960"/>
    </source>
</evidence>